<reference evidence="1" key="1">
    <citation type="submission" date="2019-10" db="EMBL/GenBank/DDBJ databases">
        <authorList>
            <person name="Soares A.E.R."/>
            <person name="Aleixo A."/>
            <person name="Schneider P."/>
            <person name="Miyaki C.Y."/>
            <person name="Schneider M.P."/>
            <person name="Mello C."/>
            <person name="Vasconcelos A.T.R."/>
        </authorList>
    </citation>
    <scope>NUCLEOTIDE SEQUENCE</scope>
    <source>
        <tissue evidence="1">Muscle</tissue>
    </source>
</reference>
<accession>A0ABQ9DJD4</accession>
<name>A0ABQ9DJD4_9PASS</name>
<dbReference type="PANTHER" id="PTHR33332">
    <property type="entry name" value="REVERSE TRANSCRIPTASE DOMAIN-CONTAINING PROTEIN"/>
    <property type="match status" value="1"/>
</dbReference>
<dbReference type="EMBL" id="WHWB01032830">
    <property type="protein sequence ID" value="KAJ7423483.1"/>
    <property type="molecule type" value="Genomic_DNA"/>
</dbReference>
<evidence type="ECO:0000313" key="2">
    <source>
        <dbReference type="Proteomes" id="UP001145742"/>
    </source>
</evidence>
<comment type="caution">
    <text evidence="1">The sequence shown here is derived from an EMBL/GenBank/DDBJ whole genome shotgun (WGS) entry which is preliminary data.</text>
</comment>
<sequence>MDEGKAVDVYLDFSKAFDTASPSIVPENLAAQGLDRIEHTLSKFIEMSGSVDLLESRNALQRHLKRLDQWAKANGTSFNKAKCCVLCLDHNKPMQHYRLKKECLERVPAEKDLGMLVNGHLKMSQNCCHMVKKPSGIH</sequence>
<evidence type="ECO:0000313" key="1">
    <source>
        <dbReference type="EMBL" id="KAJ7423483.1"/>
    </source>
</evidence>
<gene>
    <name evidence="1" type="ORF">WISP_33802</name>
</gene>
<keyword evidence="2" id="KW-1185">Reference proteome</keyword>
<proteinExistence type="predicted"/>
<dbReference type="Proteomes" id="UP001145742">
    <property type="component" value="Unassembled WGS sequence"/>
</dbReference>
<protein>
    <submittedName>
        <fullName evidence="1">Rna-directed dna polymerase from mobile element jockey-like</fullName>
    </submittedName>
</protein>
<organism evidence="1 2">
    <name type="scientific">Willisornis vidua</name>
    <name type="common">Xingu scale-backed antbird</name>
    <dbReference type="NCBI Taxonomy" id="1566151"/>
    <lineage>
        <taxon>Eukaryota</taxon>
        <taxon>Metazoa</taxon>
        <taxon>Chordata</taxon>
        <taxon>Craniata</taxon>
        <taxon>Vertebrata</taxon>
        <taxon>Euteleostomi</taxon>
        <taxon>Archelosauria</taxon>
        <taxon>Archosauria</taxon>
        <taxon>Dinosauria</taxon>
        <taxon>Saurischia</taxon>
        <taxon>Theropoda</taxon>
        <taxon>Coelurosauria</taxon>
        <taxon>Aves</taxon>
        <taxon>Neognathae</taxon>
        <taxon>Neoaves</taxon>
        <taxon>Telluraves</taxon>
        <taxon>Australaves</taxon>
        <taxon>Passeriformes</taxon>
        <taxon>Thamnophilidae</taxon>
        <taxon>Willisornis</taxon>
    </lineage>
</organism>